<sequence length="180" mass="19958">MATKIEPRKVAEMRRIGARRRLNARQERQAIINAAMDGWNQKLIADSLGVSQPHISRTLKAAKRENAGTLREIPPTALDIIDERDAGEISDEQMMEKLTGLDYTDGHVPEVNGVATDAYVRGSWDDIEFAFQRDRLTFEEYSELRNAVAAEQIGGTLAPNRPVPEEIRSASGGSSRRGPS</sequence>
<dbReference type="Gene3D" id="1.10.10.60">
    <property type="entry name" value="Homeodomain-like"/>
    <property type="match status" value="1"/>
</dbReference>
<gene>
    <name evidence="2" type="ORF">VZC37_13405</name>
</gene>
<dbReference type="RefSeq" id="WP_330433047.1">
    <property type="nucleotide sequence ID" value="NZ_JAZDUF010000003.1"/>
</dbReference>
<accession>A0ABU7MDZ4</accession>
<comment type="caution">
    <text evidence="2">The sequence shown here is derived from an EMBL/GenBank/DDBJ whole genome shotgun (WGS) entry which is preliminary data.</text>
</comment>
<feature type="compositionally biased region" description="Low complexity" evidence="1">
    <location>
        <begin position="169"/>
        <end position="180"/>
    </location>
</feature>
<protein>
    <submittedName>
        <fullName evidence="2">Winged helix-turn-helix domain-containing protein</fullName>
    </submittedName>
</protein>
<keyword evidence="3" id="KW-1185">Reference proteome</keyword>
<feature type="region of interest" description="Disordered" evidence="1">
    <location>
        <begin position="152"/>
        <end position="180"/>
    </location>
</feature>
<proteinExistence type="predicted"/>
<reference evidence="2 3" key="1">
    <citation type="submission" date="2024-01" db="EMBL/GenBank/DDBJ databases">
        <title>Draft genome sequence of Gordonia sp. LSe1-13.</title>
        <authorList>
            <person name="Suphannarot A."/>
            <person name="Mingma R."/>
        </authorList>
    </citation>
    <scope>NUCLEOTIDE SEQUENCE [LARGE SCALE GENOMIC DNA]</scope>
    <source>
        <strain evidence="2 3">LSe1-13</strain>
    </source>
</reference>
<evidence type="ECO:0000313" key="3">
    <source>
        <dbReference type="Proteomes" id="UP001347146"/>
    </source>
</evidence>
<evidence type="ECO:0000313" key="2">
    <source>
        <dbReference type="EMBL" id="MEE3851336.1"/>
    </source>
</evidence>
<dbReference type="SUPFAM" id="SSF46689">
    <property type="entry name" value="Homeodomain-like"/>
    <property type="match status" value="1"/>
</dbReference>
<evidence type="ECO:0000256" key="1">
    <source>
        <dbReference type="SAM" id="MobiDB-lite"/>
    </source>
</evidence>
<dbReference type="EMBL" id="JAZDUF010000003">
    <property type="protein sequence ID" value="MEE3851336.1"/>
    <property type="molecule type" value="Genomic_DNA"/>
</dbReference>
<name>A0ABU7MDZ4_9ACTN</name>
<organism evidence="2 3">
    <name type="scientific">Gordonia sesuvii</name>
    <dbReference type="NCBI Taxonomy" id="3116777"/>
    <lineage>
        <taxon>Bacteria</taxon>
        <taxon>Bacillati</taxon>
        <taxon>Actinomycetota</taxon>
        <taxon>Actinomycetes</taxon>
        <taxon>Mycobacteriales</taxon>
        <taxon>Gordoniaceae</taxon>
        <taxon>Gordonia</taxon>
    </lineage>
</organism>
<dbReference type="Proteomes" id="UP001347146">
    <property type="component" value="Unassembled WGS sequence"/>
</dbReference>
<dbReference type="InterPro" id="IPR009057">
    <property type="entry name" value="Homeodomain-like_sf"/>
</dbReference>